<comment type="caution">
    <text evidence="1">The sequence shown here is derived from an EMBL/GenBank/DDBJ whole genome shotgun (WGS) entry which is preliminary data.</text>
</comment>
<keyword evidence="2" id="KW-1185">Reference proteome</keyword>
<gene>
    <name evidence="1" type="ORF">Vau01_071670</name>
</gene>
<sequence length="58" mass="6665">MSQPSSERTEPSASAERLRVALGWERLPETTPEEQAEFDAELARRDEEIRRYYGKPAA</sequence>
<accession>A0A8J4E332</accession>
<proteinExistence type="predicted"/>
<dbReference type="RefSeq" id="WP_204002463.1">
    <property type="nucleotide sequence ID" value="NZ_BOPG01000048.1"/>
</dbReference>
<dbReference type="AlphaFoldDB" id="A0A8J4E332"/>
<dbReference type="EMBL" id="BOPG01000048">
    <property type="protein sequence ID" value="GIJ59651.1"/>
    <property type="molecule type" value="Genomic_DNA"/>
</dbReference>
<organism evidence="1 2">
    <name type="scientific">Virgisporangium aurantiacum</name>
    <dbReference type="NCBI Taxonomy" id="175570"/>
    <lineage>
        <taxon>Bacteria</taxon>
        <taxon>Bacillati</taxon>
        <taxon>Actinomycetota</taxon>
        <taxon>Actinomycetes</taxon>
        <taxon>Micromonosporales</taxon>
        <taxon>Micromonosporaceae</taxon>
        <taxon>Virgisporangium</taxon>
    </lineage>
</organism>
<name>A0A8J4E332_9ACTN</name>
<evidence type="ECO:0000313" key="1">
    <source>
        <dbReference type="EMBL" id="GIJ59651.1"/>
    </source>
</evidence>
<protein>
    <submittedName>
        <fullName evidence="1">Uncharacterized protein</fullName>
    </submittedName>
</protein>
<dbReference type="Proteomes" id="UP000612585">
    <property type="component" value="Unassembled WGS sequence"/>
</dbReference>
<reference evidence="1" key="1">
    <citation type="submission" date="2021-01" db="EMBL/GenBank/DDBJ databases">
        <title>Whole genome shotgun sequence of Virgisporangium aurantiacum NBRC 16421.</title>
        <authorList>
            <person name="Komaki H."/>
            <person name="Tamura T."/>
        </authorList>
    </citation>
    <scope>NUCLEOTIDE SEQUENCE</scope>
    <source>
        <strain evidence="1">NBRC 16421</strain>
    </source>
</reference>
<evidence type="ECO:0000313" key="2">
    <source>
        <dbReference type="Proteomes" id="UP000612585"/>
    </source>
</evidence>